<sequence>MPLSNHAHLLSKTLKRIIMENNNSLVVFEPENVKTIAEIGPAAIEENIISHDRCLDAGRSLLGRIQQEGMNDQLDQDIAHYIEKAKKTVKKMNDKRTPVTKLFDTIRSSFTALEADINPTSKGSIPAELQEHRNRYAAAKREELLRKQREEAARQAKQQAIQRYMLDLEQNFLLQLNEYIVNMINNMTAVMDKLSLGNYQQSVDTISNIAVNLPEGWIDKLKGSVMIPGALTQDERKGIESEIKEKIRQRCYDQYTTEIGDYRAELLDRMPSKKVELQRIAKANEEEAARLKAELEAREREEAELKERKLREAEAAQKASQELAAKKQEMDNLFGQAQATVTSYQPKTQVKKQINVLNPEGFMEVVGMWWSQYGCTLSIEELSKVFSKQLTFCNKLANDKDNPITIESEHIEYIDEIKAK</sequence>
<protein>
    <submittedName>
        <fullName evidence="2">Uncharacterized protein</fullName>
    </submittedName>
</protein>
<dbReference type="EMBL" id="AMCI01003436">
    <property type="protein sequence ID" value="EJX00297.1"/>
    <property type="molecule type" value="Genomic_DNA"/>
</dbReference>
<organism evidence="2">
    <name type="scientific">gut metagenome</name>
    <dbReference type="NCBI Taxonomy" id="749906"/>
    <lineage>
        <taxon>unclassified sequences</taxon>
        <taxon>metagenomes</taxon>
        <taxon>organismal metagenomes</taxon>
    </lineage>
</organism>
<comment type="caution">
    <text evidence="2">The sequence shown here is derived from an EMBL/GenBank/DDBJ whole genome shotgun (WGS) entry which is preliminary data.</text>
</comment>
<feature type="coiled-coil region" evidence="1">
    <location>
        <begin position="274"/>
        <end position="336"/>
    </location>
</feature>
<evidence type="ECO:0000313" key="2">
    <source>
        <dbReference type="EMBL" id="EJX00297.1"/>
    </source>
</evidence>
<name>J9FZ90_9ZZZZ</name>
<reference evidence="2" key="1">
    <citation type="journal article" date="2012" name="PLoS ONE">
        <title>Gene sets for utilization of primary and secondary nutrition supplies in the distal gut of endangered iberian lynx.</title>
        <authorList>
            <person name="Alcaide M."/>
            <person name="Messina E."/>
            <person name="Richter M."/>
            <person name="Bargiela R."/>
            <person name="Peplies J."/>
            <person name="Huws S.A."/>
            <person name="Newbold C.J."/>
            <person name="Golyshin P.N."/>
            <person name="Simon M.A."/>
            <person name="Lopez G."/>
            <person name="Yakimov M.M."/>
            <person name="Ferrer M."/>
        </authorList>
    </citation>
    <scope>NUCLEOTIDE SEQUENCE</scope>
</reference>
<evidence type="ECO:0000256" key="1">
    <source>
        <dbReference type="SAM" id="Coils"/>
    </source>
</evidence>
<gene>
    <name evidence="2" type="ORF">EVA_11590</name>
</gene>
<keyword evidence="1" id="KW-0175">Coiled coil</keyword>
<proteinExistence type="predicted"/>
<dbReference type="AlphaFoldDB" id="J9FZ90"/>
<accession>J9FZ90</accession>